<evidence type="ECO:0000313" key="2">
    <source>
        <dbReference type="EMBL" id="MBC8556340.1"/>
    </source>
</evidence>
<evidence type="ECO:0000256" key="1">
    <source>
        <dbReference type="SAM" id="SignalP"/>
    </source>
</evidence>
<comment type="caution">
    <text evidence="2">The sequence shown here is derived from an EMBL/GenBank/DDBJ whole genome shotgun (WGS) entry which is preliminary data.</text>
</comment>
<keyword evidence="1" id="KW-0732">Signal</keyword>
<dbReference type="Proteomes" id="UP000637513">
    <property type="component" value="Unassembled WGS sequence"/>
</dbReference>
<name>A0ABR7MSB8_9FIRM</name>
<dbReference type="EMBL" id="JACRSW010000001">
    <property type="protein sequence ID" value="MBC8556340.1"/>
    <property type="molecule type" value="Genomic_DNA"/>
</dbReference>
<feature type="chain" id="PRO_5046148308" evidence="1">
    <location>
        <begin position="23"/>
        <end position="123"/>
    </location>
</feature>
<sequence>MKISKKKVALGMVLVLMLSILATPALKMSAASSSPWQVNGKYDLNKKRLITYCELVNADDYLKKKTRTFKITPSTKFIYVKKNFSKKPIKKSQIGKYIKKIKKSKSFQFKFKKGVVTEIYYYR</sequence>
<organism evidence="2 3">
    <name type="scientific">Jutongia hominis</name>
    <dbReference type="NCBI Taxonomy" id="2763664"/>
    <lineage>
        <taxon>Bacteria</taxon>
        <taxon>Bacillati</taxon>
        <taxon>Bacillota</taxon>
        <taxon>Clostridia</taxon>
        <taxon>Lachnospirales</taxon>
        <taxon>Lachnospiraceae</taxon>
        <taxon>Jutongia</taxon>
    </lineage>
</organism>
<proteinExistence type="predicted"/>
<keyword evidence="3" id="KW-1185">Reference proteome</keyword>
<accession>A0ABR7MSB8</accession>
<dbReference type="RefSeq" id="WP_249302410.1">
    <property type="nucleotide sequence ID" value="NZ_JACRSW010000001.1"/>
</dbReference>
<evidence type="ECO:0000313" key="3">
    <source>
        <dbReference type="Proteomes" id="UP000637513"/>
    </source>
</evidence>
<gene>
    <name evidence="2" type="ORF">H8700_01190</name>
</gene>
<reference evidence="2 3" key="1">
    <citation type="submission" date="2020-08" db="EMBL/GenBank/DDBJ databases">
        <title>Genome public.</title>
        <authorList>
            <person name="Liu C."/>
            <person name="Sun Q."/>
        </authorList>
    </citation>
    <scope>NUCLEOTIDE SEQUENCE [LARGE SCALE GENOMIC DNA]</scope>
    <source>
        <strain evidence="2 3">BX3</strain>
    </source>
</reference>
<feature type="signal peptide" evidence="1">
    <location>
        <begin position="1"/>
        <end position="22"/>
    </location>
</feature>
<protein>
    <submittedName>
        <fullName evidence="2">Uncharacterized protein</fullName>
    </submittedName>
</protein>